<dbReference type="Proteomes" id="UP001549921">
    <property type="component" value="Unassembled WGS sequence"/>
</dbReference>
<protein>
    <recommendedName>
        <fullName evidence="5">Secreted protein</fullName>
    </recommendedName>
</protein>
<reference evidence="3 4" key="1">
    <citation type="submission" date="2024-06" db="EMBL/GenBank/DDBJ databases">
        <title>A chromosome-level genome assembly of beet webworm, Loxostege sticticalis.</title>
        <authorList>
            <person name="Zhang Y."/>
        </authorList>
    </citation>
    <scope>NUCLEOTIDE SEQUENCE [LARGE SCALE GENOMIC DNA]</scope>
    <source>
        <strain evidence="3">AQ028</strain>
        <tissue evidence="3">Male pupae</tissue>
    </source>
</reference>
<evidence type="ECO:0000313" key="4">
    <source>
        <dbReference type="Proteomes" id="UP001549921"/>
    </source>
</evidence>
<feature type="signal peptide" evidence="2">
    <location>
        <begin position="1"/>
        <end position="18"/>
    </location>
</feature>
<feature type="region of interest" description="Disordered" evidence="1">
    <location>
        <begin position="24"/>
        <end position="55"/>
    </location>
</feature>
<comment type="caution">
    <text evidence="3">The sequence shown here is derived from an EMBL/GenBank/DDBJ whole genome shotgun (WGS) entry which is preliminary data.</text>
</comment>
<name>A0ABD0SUT8_LOXSC</name>
<accession>A0ABD0SUT8</accession>
<evidence type="ECO:0008006" key="5">
    <source>
        <dbReference type="Google" id="ProtNLM"/>
    </source>
</evidence>
<feature type="compositionally biased region" description="Basic and acidic residues" evidence="1">
    <location>
        <begin position="28"/>
        <end position="41"/>
    </location>
</feature>
<evidence type="ECO:0000256" key="1">
    <source>
        <dbReference type="SAM" id="MobiDB-lite"/>
    </source>
</evidence>
<gene>
    <name evidence="3" type="ORF">ABMA28_004221</name>
</gene>
<dbReference type="AlphaFoldDB" id="A0ABD0SUT8"/>
<evidence type="ECO:0000313" key="3">
    <source>
        <dbReference type="EMBL" id="KAL0829454.1"/>
    </source>
</evidence>
<dbReference type="EMBL" id="JBEDNZ010000015">
    <property type="protein sequence ID" value="KAL0829454.1"/>
    <property type="molecule type" value="Genomic_DNA"/>
</dbReference>
<sequence length="554" mass="59747">MRLHASLIFALVVAHARAATIHGPASPDLEKKLPAPEETNKDVVPAENQSSEQELIDSANTVKDIENNLRVKAVESIPVAVIVENDANPTSDNEVTPDMKRVVDLKNPGEPQRQEHETQNAIHYDEEQQIVTTVKQTVIDTQNALKQGFAGVTQGIQNWIANNEQLSAIQASINNLQESFQNQINKLNDTIQSFWQNRVGSNPQAGNNDPIKPEIQSVESHLKILEDNFQTGVKALSEGVEVFATLKAENENPTSPAPSVPNNLILQYLQLFQQTISQGFSNVTSAFQNYVTQSSNGTSSGLLQGFNNGIQNLLNPGSKPPAGAQSDDANTQRPSLWQGLQSSFSNILKPSQSQAAGSNGGTPNRPITQAIQNLPFVQGVVSLIQPNRPGAQAPSQEQPSKPSDTPAAEGSNVVPADTKLESDEPAKAPEAVVKPEQAANTNGPIQTMIQNNPIVKGISGAVQKLQATIINPERPRDTEKETENEKGDTKGGFYHGGYNHNHNTGDNNNERGSSDSGVALKSDATIEKVEEVIPEQPTVVVDEIKVETDKTDKS</sequence>
<feature type="chain" id="PRO_5044818356" description="Secreted protein" evidence="2">
    <location>
        <begin position="19"/>
        <end position="554"/>
    </location>
</feature>
<keyword evidence="2" id="KW-0732">Signal</keyword>
<feature type="region of interest" description="Disordered" evidence="1">
    <location>
        <begin position="311"/>
        <end position="333"/>
    </location>
</feature>
<feature type="region of interest" description="Disordered" evidence="1">
    <location>
        <begin position="386"/>
        <end position="445"/>
    </location>
</feature>
<feature type="compositionally biased region" description="Basic and acidic residues" evidence="1">
    <location>
        <begin position="473"/>
        <end position="489"/>
    </location>
</feature>
<feature type="compositionally biased region" description="Basic and acidic residues" evidence="1">
    <location>
        <begin position="418"/>
        <end position="427"/>
    </location>
</feature>
<feature type="compositionally biased region" description="Low complexity" evidence="1">
    <location>
        <begin position="496"/>
        <end position="507"/>
    </location>
</feature>
<organism evidence="3 4">
    <name type="scientific">Loxostege sticticalis</name>
    <name type="common">Beet webworm moth</name>
    <dbReference type="NCBI Taxonomy" id="481309"/>
    <lineage>
        <taxon>Eukaryota</taxon>
        <taxon>Metazoa</taxon>
        <taxon>Ecdysozoa</taxon>
        <taxon>Arthropoda</taxon>
        <taxon>Hexapoda</taxon>
        <taxon>Insecta</taxon>
        <taxon>Pterygota</taxon>
        <taxon>Neoptera</taxon>
        <taxon>Endopterygota</taxon>
        <taxon>Lepidoptera</taxon>
        <taxon>Glossata</taxon>
        <taxon>Ditrysia</taxon>
        <taxon>Pyraloidea</taxon>
        <taxon>Crambidae</taxon>
        <taxon>Pyraustinae</taxon>
        <taxon>Loxostege</taxon>
    </lineage>
</organism>
<evidence type="ECO:0000256" key="2">
    <source>
        <dbReference type="SAM" id="SignalP"/>
    </source>
</evidence>
<feature type="region of interest" description="Disordered" evidence="1">
    <location>
        <begin position="467"/>
        <end position="521"/>
    </location>
</feature>
<feature type="compositionally biased region" description="Polar residues" evidence="1">
    <location>
        <begin position="393"/>
        <end position="403"/>
    </location>
</feature>
<proteinExistence type="predicted"/>